<name>A0A3A1Y7P7_9GAMM</name>
<keyword evidence="3" id="KW-1185">Reference proteome</keyword>
<evidence type="ECO:0000313" key="2">
    <source>
        <dbReference type="EMBL" id="RIY32104.1"/>
    </source>
</evidence>
<reference evidence="2 3" key="1">
    <citation type="submission" date="2017-08" db="EMBL/GenBank/DDBJ databases">
        <title>Reclassification of Bisgaard taxon 37 and 44.</title>
        <authorList>
            <person name="Christensen H."/>
        </authorList>
    </citation>
    <scope>NUCLEOTIDE SEQUENCE [LARGE SCALE GENOMIC DNA]</scope>
    <source>
        <strain evidence="2 3">B96_4</strain>
    </source>
</reference>
<keyword evidence="1" id="KW-0732">Signal</keyword>
<evidence type="ECO:0000256" key="1">
    <source>
        <dbReference type="SAM" id="SignalP"/>
    </source>
</evidence>
<comment type="caution">
    <text evidence="2">The sequence shown here is derived from an EMBL/GenBank/DDBJ whole genome shotgun (WGS) entry which is preliminary data.</text>
</comment>
<evidence type="ECO:0000313" key="3">
    <source>
        <dbReference type="Proteomes" id="UP000266258"/>
    </source>
</evidence>
<gene>
    <name evidence="2" type="ORF">CJP74_05505</name>
</gene>
<dbReference type="AlphaFoldDB" id="A0A3A1Y7P7"/>
<proteinExistence type="predicted"/>
<feature type="chain" id="PRO_5017182366" evidence="1">
    <location>
        <begin position="24"/>
        <end position="201"/>
    </location>
</feature>
<organism evidence="2 3">
    <name type="scientific">Psittacicella melopsittaci</name>
    <dbReference type="NCBI Taxonomy" id="2028576"/>
    <lineage>
        <taxon>Bacteria</taxon>
        <taxon>Pseudomonadati</taxon>
        <taxon>Pseudomonadota</taxon>
        <taxon>Gammaproteobacteria</taxon>
        <taxon>Pasteurellales</taxon>
        <taxon>Psittacicellaceae</taxon>
        <taxon>Psittacicella</taxon>
    </lineage>
</organism>
<accession>A0A3A1Y7P7</accession>
<dbReference type="RefSeq" id="WP_119497283.1">
    <property type="nucleotide sequence ID" value="NZ_NRJH01000046.1"/>
</dbReference>
<dbReference type="EMBL" id="NRJH01000046">
    <property type="protein sequence ID" value="RIY32104.1"/>
    <property type="molecule type" value="Genomic_DNA"/>
</dbReference>
<dbReference type="OrthoDB" id="5677373at2"/>
<feature type="signal peptide" evidence="1">
    <location>
        <begin position="1"/>
        <end position="23"/>
    </location>
</feature>
<protein>
    <submittedName>
        <fullName evidence="2">Uncharacterized protein</fullName>
    </submittedName>
</protein>
<sequence>MKLRTFLPAVLAATTFIFGNAQARVWFHYSTVEQNIMLQTWQLNQSLGQYAGKELPIGEFFTLVSHIPYLNDVTVSRKDDTLQSQVNLKVLTDFKNKYCSEDKDIISHGCLNVLVALQIRELLAQNDFAQYYDFPNVYRQAQAKKEQKTLNLFRGLEVGTFADFYITQADLNRLPIAQFLQQNYKLTLVPNPNAKAPTASE</sequence>
<dbReference type="Proteomes" id="UP000266258">
    <property type="component" value="Unassembled WGS sequence"/>
</dbReference>